<dbReference type="InterPro" id="IPR014730">
    <property type="entry name" value="ETF_a/b_N"/>
</dbReference>
<feature type="binding site" evidence="6">
    <location>
        <begin position="232"/>
        <end position="233"/>
    </location>
    <ligand>
        <name>FAD</name>
        <dbReference type="ChEBI" id="CHEBI:57692"/>
    </ligand>
</feature>
<comment type="similarity">
    <text evidence="1">Belongs to the ETF alpha-subunit/FixB family.</text>
</comment>
<feature type="binding site" evidence="6">
    <location>
        <position position="285"/>
    </location>
    <ligand>
        <name>FAD</name>
        <dbReference type="ChEBI" id="CHEBI:57692"/>
    </ligand>
</feature>
<keyword evidence="4 6" id="KW-0274">FAD</keyword>
<keyword evidence="3" id="KW-0285">Flavoprotein</keyword>
<evidence type="ECO:0000256" key="6">
    <source>
        <dbReference type="PIRSR" id="PIRSR000089-1"/>
    </source>
</evidence>
<evidence type="ECO:0000256" key="2">
    <source>
        <dbReference type="ARBA" id="ARBA00022448"/>
    </source>
</evidence>
<keyword evidence="2" id="KW-0813">Transport</keyword>
<dbReference type="AlphaFoldDB" id="A0A380PQ87"/>
<name>A0A380PQ87_YERFR</name>
<dbReference type="SUPFAM" id="SSF52467">
    <property type="entry name" value="DHS-like NAD/FAD-binding domain"/>
    <property type="match status" value="1"/>
</dbReference>
<dbReference type="Gene3D" id="3.40.50.1220">
    <property type="entry name" value="TPP-binding domain"/>
    <property type="match status" value="1"/>
</dbReference>
<dbReference type="InterPro" id="IPR014729">
    <property type="entry name" value="Rossmann-like_a/b/a_fold"/>
</dbReference>
<dbReference type="InterPro" id="IPR001308">
    <property type="entry name" value="ETF_a/FixB"/>
</dbReference>
<proteinExistence type="inferred from homology"/>
<sequence>MSKLTSVWVFSDNLDRYAELLAGARQWGEQVNVLVQGAEAVPFVKPLGADVLYVLAEQSALQRVENYAETLVSLIEKPTAAQTPVTLILMSATKRGKALAARLGVLLDAAVVNDVTSLSVNDEGTFAEHRMYGGLAFGREKIITPIAIVTLAPGAVEPITANSSHDCTVYQANYVTPRQEILCKERRTKSLSSVDLSKAKRVVGIGRGLVSQADLSMVQELATVIGAEVGCSRPIAEGEHWMERERYIGVSGVLLKSDLYLTLGISGQIQHMVGGNGAKTIIAINKDKNAPIFKYADYGLVGDIYKVVPALIEQLSR</sequence>
<dbReference type="NCBIfam" id="NF008884">
    <property type="entry name" value="PRK11916.1"/>
    <property type="match status" value="1"/>
</dbReference>
<dbReference type="RefSeq" id="WP_032911967.1">
    <property type="nucleotide sequence ID" value="NZ_CP023964.1"/>
</dbReference>
<evidence type="ECO:0000313" key="8">
    <source>
        <dbReference type="EMBL" id="SUP75776.1"/>
    </source>
</evidence>
<comment type="cofactor">
    <cofactor evidence="6">
        <name>FAD</name>
        <dbReference type="ChEBI" id="CHEBI:57692"/>
    </cofactor>
    <text evidence="6">Binds 1 FAD per dimer.</text>
</comment>
<gene>
    <name evidence="8" type="primary">etfA</name>
    <name evidence="8" type="ORF">NCTC11470_00795</name>
</gene>
<dbReference type="InterPro" id="IPR018206">
    <property type="entry name" value="ETF_asu_C_CS"/>
</dbReference>
<dbReference type="InterPro" id="IPR029035">
    <property type="entry name" value="DHS-like_NAD/FAD-binding_dom"/>
</dbReference>
<feature type="binding site" evidence="6">
    <location>
        <position position="207"/>
    </location>
    <ligand>
        <name>FAD</name>
        <dbReference type="ChEBI" id="CHEBI:57692"/>
    </ligand>
</feature>
<dbReference type="PANTHER" id="PTHR43153:SF1">
    <property type="entry name" value="ELECTRON TRANSFER FLAVOPROTEIN SUBUNIT ALPHA, MITOCHONDRIAL"/>
    <property type="match status" value="1"/>
</dbReference>
<feature type="binding site" evidence="6">
    <location>
        <begin position="303"/>
        <end position="304"/>
    </location>
    <ligand>
        <name>FAD</name>
        <dbReference type="ChEBI" id="CHEBI:57692"/>
    </ligand>
</feature>
<dbReference type="PANTHER" id="PTHR43153">
    <property type="entry name" value="ELECTRON TRANSFER FLAVOPROTEIN ALPHA"/>
    <property type="match status" value="1"/>
</dbReference>
<feature type="domain" description="Electron transfer flavoprotein alpha/beta-subunit N-terminal" evidence="7">
    <location>
        <begin position="5"/>
        <end position="185"/>
    </location>
</feature>
<dbReference type="FunFam" id="3.40.50.1220:FF:000004">
    <property type="entry name" value="Electron transfer flavoprotein"/>
    <property type="match status" value="1"/>
</dbReference>
<dbReference type="PROSITE" id="PS00696">
    <property type="entry name" value="ETF_ALPHA"/>
    <property type="match status" value="1"/>
</dbReference>
<protein>
    <submittedName>
        <fullName evidence="8">Electron transfer flavoprotein large subunit</fullName>
    </submittedName>
</protein>
<dbReference type="SUPFAM" id="SSF52402">
    <property type="entry name" value="Adenine nucleotide alpha hydrolases-like"/>
    <property type="match status" value="1"/>
</dbReference>
<dbReference type="GO" id="GO:0033539">
    <property type="term" value="P:fatty acid beta-oxidation using acyl-CoA dehydrogenase"/>
    <property type="evidence" value="ECO:0007669"/>
    <property type="project" value="TreeGrafter"/>
</dbReference>
<keyword evidence="5" id="KW-0249">Electron transport</keyword>
<dbReference type="OrthoDB" id="9770286at2"/>
<evidence type="ECO:0000259" key="7">
    <source>
        <dbReference type="SMART" id="SM00893"/>
    </source>
</evidence>
<evidence type="ECO:0000256" key="4">
    <source>
        <dbReference type="ARBA" id="ARBA00022827"/>
    </source>
</evidence>
<evidence type="ECO:0000256" key="1">
    <source>
        <dbReference type="ARBA" id="ARBA00005817"/>
    </source>
</evidence>
<dbReference type="SMART" id="SM00893">
    <property type="entry name" value="ETF"/>
    <property type="match status" value="1"/>
</dbReference>
<reference evidence="8 9" key="1">
    <citation type="submission" date="2018-06" db="EMBL/GenBank/DDBJ databases">
        <authorList>
            <consortium name="Pathogen Informatics"/>
            <person name="Doyle S."/>
        </authorList>
    </citation>
    <scope>NUCLEOTIDE SEQUENCE [LARGE SCALE GENOMIC DNA]</scope>
    <source>
        <strain evidence="8 9">NCTC11470</strain>
    </source>
</reference>
<dbReference type="Pfam" id="PF00766">
    <property type="entry name" value="ETF_alpha"/>
    <property type="match status" value="1"/>
</dbReference>
<evidence type="ECO:0000256" key="3">
    <source>
        <dbReference type="ARBA" id="ARBA00022630"/>
    </source>
</evidence>
<dbReference type="GO" id="GO:0050660">
    <property type="term" value="F:flavin adenine dinucleotide binding"/>
    <property type="evidence" value="ECO:0007669"/>
    <property type="project" value="InterPro"/>
</dbReference>
<dbReference type="EMBL" id="UHJA01000001">
    <property type="protein sequence ID" value="SUP75776.1"/>
    <property type="molecule type" value="Genomic_DNA"/>
</dbReference>
<evidence type="ECO:0000313" key="9">
    <source>
        <dbReference type="Proteomes" id="UP000254835"/>
    </source>
</evidence>
<dbReference type="PIRSF" id="PIRSF000089">
    <property type="entry name" value="Electra_flavoP_a"/>
    <property type="match status" value="1"/>
</dbReference>
<evidence type="ECO:0000256" key="5">
    <source>
        <dbReference type="ARBA" id="ARBA00022982"/>
    </source>
</evidence>
<dbReference type="Gene3D" id="3.40.50.620">
    <property type="entry name" value="HUPs"/>
    <property type="match status" value="1"/>
</dbReference>
<dbReference type="Pfam" id="PF01012">
    <property type="entry name" value="ETF"/>
    <property type="match status" value="1"/>
</dbReference>
<dbReference type="InterPro" id="IPR014731">
    <property type="entry name" value="ETF_asu_C"/>
</dbReference>
<feature type="binding site" evidence="6">
    <location>
        <begin position="264"/>
        <end position="271"/>
    </location>
    <ligand>
        <name>FAD</name>
        <dbReference type="ChEBI" id="CHEBI:57692"/>
    </ligand>
</feature>
<dbReference type="GeneID" id="57906997"/>
<accession>A0A380PQ87</accession>
<dbReference type="Proteomes" id="UP000254835">
    <property type="component" value="Unassembled WGS sequence"/>
</dbReference>
<dbReference type="GO" id="GO:0009055">
    <property type="term" value="F:electron transfer activity"/>
    <property type="evidence" value="ECO:0007669"/>
    <property type="project" value="InterPro"/>
</dbReference>
<organism evidence="8 9">
    <name type="scientific">Yersinia frederiksenii</name>
    <dbReference type="NCBI Taxonomy" id="29484"/>
    <lineage>
        <taxon>Bacteria</taxon>
        <taxon>Pseudomonadati</taxon>
        <taxon>Pseudomonadota</taxon>
        <taxon>Gammaproteobacteria</taxon>
        <taxon>Enterobacterales</taxon>
        <taxon>Yersiniaceae</taxon>
        <taxon>Yersinia</taxon>
    </lineage>
</organism>